<dbReference type="EMBL" id="KY369138">
    <property type="protein sequence ID" value="ATV94957.1"/>
    <property type="molecule type" value="Genomic_DNA"/>
</dbReference>
<evidence type="ECO:0000256" key="4">
    <source>
        <dbReference type="ARBA" id="ARBA00022729"/>
    </source>
</evidence>
<feature type="signal peptide" evidence="10">
    <location>
        <begin position="1"/>
        <end position="21"/>
    </location>
</feature>
<dbReference type="InterPro" id="IPR016126">
    <property type="entry name" value="Secretoglobin"/>
</dbReference>
<evidence type="ECO:0000313" key="11">
    <source>
        <dbReference type="EMBL" id="APF31934.1"/>
    </source>
</evidence>
<reference evidence="11" key="1">
    <citation type="submission" date="2016-10" db="EMBL/GenBank/DDBJ databases">
        <authorList>
            <person name="de Groot N.N."/>
        </authorList>
    </citation>
    <scope>NUCLEOTIDE SEQUENCE</scope>
    <source>
        <strain evidence="11">Lake View</strain>
        <tissue evidence="11">Parotid gland</tissue>
    </source>
</reference>
<dbReference type="PANTHER" id="PTHR11332">
    <property type="entry name" value="SECRETOGLOBIN FAMILY 1D"/>
    <property type="match status" value="1"/>
</dbReference>
<evidence type="ECO:0000313" key="12">
    <source>
        <dbReference type="EMBL" id="ATV94957.1"/>
    </source>
</evidence>
<keyword evidence="6" id="KW-1015">Disulfide bond</keyword>
<comment type="similarity">
    <text evidence="8">Belongs to the secretoglobin family. Lipophilin subfamily.</text>
</comment>
<dbReference type="Gene3D" id="1.10.210.10">
    <property type="entry name" value="Secretoglobin"/>
    <property type="match status" value="1"/>
</dbReference>
<dbReference type="GO" id="GO:0005615">
    <property type="term" value="C:extracellular space"/>
    <property type="evidence" value="ECO:0007669"/>
    <property type="project" value="TreeGrafter"/>
</dbReference>
<dbReference type="PRINTS" id="PR00486">
    <property type="entry name" value="UTEROGLOBIN"/>
</dbReference>
<evidence type="ECO:0000256" key="9">
    <source>
        <dbReference type="ARBA" id="ARBA00047071"/>
    </source>
</evidence>
<keyword evidence="3" id="KW-0964">Secreted</keyword>
<dbReference type="CDD" id="cd00633">
    <property type="entry name" value="Secretoglobin"/>
    <property type="match status" value="1"/>
</dbReference>
<evidence type="ECO:0000256" key="5">
    <source>
        <dbReference type="ARBA" id="ARBA00023005"/>
    </source>
</evidence>
<dbReference type="GO" id="GO:0019834">
    <property type="term" value="F:phospholipase A2 inhibitor activity"/>
    <property type="evidence" value="ECO:0007669"/>
    <property type="project" value="UniProtKB-KW"/>
</dbReference>
<dbReference type="GO" id="GO:0007165">
    <property type="term" value="P:signal transduction"/>
    <property type="evidence" value="ECO:0007669"/>
    <property type="project" value="InterPro"/>
</dbReference>
<evidence type="ECO:0000256" key="1">
    <source>
        <dbReference type="ARBA" id="ARBA00004613"/>
    </source>
</evidence>
<reference evidence="12" key="2">
    <citation type="submission" date="2016-12" db="EMBL/GenBank/DDBJ databases">
        <authorList>
            <person name="Song W.-J."/>
            <person name="Kurnit D.M."/>
        </authorList>
    </citation>
    <scope>NUCLEOTIDE SEQUENCE</scope>
    <source>
        <strain evidence="12">Lake View</strain>
        <tissue evidence="12">Parotid gland</tissue>
    </source>
</reference>
<keyword evidence="4 10" id="KW-0732">Signal</keyword>
<dbReference type="EMBL" id="KY081425">
    <property type="protein sequence ID" value="APF31934.1"/>
    <property type="molecule type" value="mRNA"/>
</dbReference>
<evidence type="ECO:0000256" key="7">
    <source>
        <dbReference type="ARBA" id="ARBA00031712"/>
    </source>
</evidence>
<dbReference type="Pfam" id="PF01099">
    <property type="entry name" value="Uteroglobin"/>
    <property type="match status" value="1"/>
</dbReference>
<comment type="subunit">
    <text evidence="9">Antiparallel homodimer; disulfide-linked. Interaction with LMBR1L is controversial.</text>
</comment>
<protein>
    <recommendedName>
        <fullName evidence="2">Uteroglobin</fullName>
    </recommendedName>
    <alternativeName>
        <fullName evidence="7">Secretoglobin family 1A member 1</fullName>
    </alternativeName>
</protein>
<dbReference type="AlphaFoldDB" id="A0A1L2YZH8"/>
<dbReference type="SUPFAM" id="SSF48201">
    <property type="entry name" value="Uteroglobin-like"/>
    <property type="match status" value="1"/>
</dbReference>
<name>A0A1L2YZH8_MESAU</name>
<dbReference type="PANTHER" id="PTHR11332:SF6">
    <property type="entry name" value="SECRETOGLOBIN FAMILY 1D MEMBER 4"/>
    <property type="match status" value="1"/>
</dbReference>
<evidence type="ECO:0000256" key="2">
    <source>
        <dbReference type="ARBA" id="ARBA00020696"/>
    </source>
</evidence>
<accession>A0A1L2YZH8</accession>
<dbReference type="PROSITE" id="PS51311">
    <property type="entry name" value="SCGB"/>
    <property type="match status" value="1"/>
</dbReference>
<evidence type="ECO:0000256" key="8">
    <source>
        <dbReference type="ARBA" id="ARBA00038364"/>
    </source>
</evidence>
<proteinExistence type="evidence at transcript level"/>
<dbReference type="InterPro" id="IPR000329">
    <property type="entry name" value="Uteroglobin"/>
</dbReference>
<keyword evidence="5" id="KW-0593">Phospholipase A2 inhibitor</keyword>
<comment type="subcellular location">
    <subcellularLocation>
        <location evidence="1">Secreted</location>
    </subcellularLocation>
</comment>
<feature type="chain" id="PRO_5015066567" description="Uteroglobin" evidence="10">
    <location>
        <begin position="22"/>
        <end position="95"/>
    </location>
</feature>
<evidence type="ECO:0000256" key="10">
    <source>
        <dbReference type="SAM" id="SignalP"/>
    </source>
</evidence>
<sequence precursor="true">MKLFLCLLLVILAIHCYEANAARVCPSVVAVNNAFLFTNQKEFQSHIKKFNAPAEAVEAKMEVKKCVDSSMNDAQKAEMEKIMAEVVSYCKQKEQ</sequence>
<dbReference type="InterPro" id="IPR035960">
    <property type="entry name" value="Secretoglobin_sf"/>
</dbReference>
<evidence type="ECO:0000256" key="6">
    <source>
        <dbReference type="ARBA" id="ARBA00023157"/>
    </source>
</evidence>
<gene>
    <name evidence="11" type="primary">HGB.A2</name>
    <name evidence="12" type="synonym">hgb.a2</name>
</gene>
<evidence type="ECO:0000256" key="3">
    <source>
        <dbReference type="ARBA" id="ARBA00022525"/>
    </source>
</evidence>
<organism evidence="11">
    <name type="scientific">Mesocricetus auratus</name>
    <name type="common">Golden hamster</name>
    <dbReference type="NCBI Taxonomy" id="10036"/>
    <lineage>
        <taxon>Eukaryota</taxon>
        <taxon>Metazoa</taxon>
        <taxon>Chordata</taxon>
        <taxon>Craniata</taxon>
        <taxon>Vertebrata</taxon>
        <taxon>Euteleostomi</taxon>
        <taxon>Mammalia</taxon>
        <taxon>Eutheria</taxon>
        <taxon>Euarchontoglires</taxon>
        <taxon>Glires</taxon>
        <taxon>Rodentia</taxon>
        <taxon>Myomorpha</taxon>
        <taxon>Muroidea</taxon>
        <taxon>Cricetidae</taxon>
        <taxon>Cricetinae</taxon>
        <taxon>Mesocricetus</taxon>
    </lineage>
</organism>